<dbReference type="PANTHER" id="PTHR30055">
    <property type="entry name" value="HTH-TYPE TRANSCRIPTIONAL REGULATOR RUTR"/>
    <property type="match status" value="1"/>
</dbReference>
<dbReference type="GO" id="GO:0003700">
    <property type="term" value="F:DNA-binding transcription factor activity"/>
    <property type="evidence" value="ECO:0007669"/>
    <property type="project" value="TreeGrafter"/>
</dbReference>
<feature type="DNA-binding region" description="H-T-H motif" evidence="4">
    <location>
        <begin position="40"/>
        <end position="59"/>
    </location>
</feature>
<feature type="domain" description="HTH tetR-type" evidence="5">
    <location>
        <begin position="17"/>
        <end position="77"/>
    </location>
</feature>
<dbReference type="InterPro" id="IPR036271">
    <property type="entry name" value="Tet_transcr_reg_TetR-rel_C_sf"/>
</dbReference>
<dbReference type="SUPFAM" id="SSF46689">
    <property type="entry name" value="Homeodomain-like"/>
    <property type="match status" value="1"/>
</dbReference>
<organism evidence="6 7">
    <name type="scientific">Streptomyces olivoverticillatus</name>
    <dbReference type="NCBI Taxonomy" id="66427"/>
    <lineage>
        <taxon>Bacteria</taxon>
        <taxon>Bacillati</taxon>
        <taxon>Actinomycetota</taxon>
        <taxon>Actinomycetes</taxon>
        <taxon>Kitasatosporales</taxon>
        <taxon>Streptomycetaceae</taxon>
        <taxon>Streptomyces</taxon>
    </lineage>
</organism>
<dbReference type="GO" id="GO:0045892">
    <property type="term" value="P:negative regulation of DNA-templated transcription"/>
    <property type="evidence" value="ECO:0007669"/>
    <property type="project" value="UniProtKB-ARBA"/>
</dbReference>
<dbReference type="Pfam" id="PF14246">
    <property type="entry name" value="TetR_C_7"/>
    <property type="match status" value="1"/>
</dbReference>
<dbReference type="AlphaFoldDB" id="A0A7W7LLX3"/>
<dbReference type="FunFam" id="1.10.10.60:FF:000141">
    <property type="entry name" value="TetR family transcriptional regulator"/>
    <property type="match status" value="1"/>
</dbReference>
<dbReference type="PANTHER" id="PTHR30055:SF234">
    <property type="entry name" value="HTH-TYPE TRANSCRIPTIONAL REGULATOR BETI"/>
    <property type="match status" value="1"/>
</dbReference>
<dbReference type="InterPro" id="IPR001647">
    <property type="entry name" value="HTH_TetR"/>
</dbReference>
<keyword evidence="2 4" id="KW-0238">DNA-binding</keyword>
<dbReference type="Pfam" id="PF00440">
    <property type="entry name" value="TetR_N"/>
    <property type="match status" value="1"/>
</dbReference>
<dbReference type="InterPro" id="IPR039536">
    <property type="entry name" value="TetR_C_Proteobacteria"/>
</dbReference>
<sequence length="209" mass="22502">MGSEVSTGHRRKARGRDDRRQAILDGAFAVFARRGYAQTCVKEIAQEAGVAKPTVYNHLNDKESLYREAVESAADRVGAQCIAAVEQLREAAADGDPRAVLGAAARGLLRVCHDEEARAVRRLAGAEAMPGLAASVRERTALRIRSALADRLARLALAGRLRPCDPELAAEHLLVLLTGPLEYRPDADLDAIADAAVDVFLRAYGEEHA</sequence>
<evidence type="ECO:0000313" key="6">
    <source>
        <dbReference type="EMBL" id="MBB4892006.1"/>
    </source>
</evidence>
<proteinExistence type="predicted"/>
<dbReference type="InterPro" id="IPR050109">
    <property type="entry name" value="HTH-type_TetR-like_transc_reg"/>
</dbReference>
<evidence type="ECO:0000313" key="7">
    <source>
        <dbReference type="Proteomes" id="UP000556084"/>
    </source>
</evidence>
<dbReference type="Gene3D" id="1.10.357.10">
    <property type="entry name" value="Tetracycline Repressor, domain 2"/>
    <property type="match status" value="1"/>
</dbReference>
<name>A0A7W7LLX3_9ACTN</name>
<evidence type="ECO:0000256" key="3">
    <source>
        <dbReference type="ARBA" id="ARBA00023163"/>
    </source>
</evidence>
<evidence type="ECO:0000256" key="2">
    <source>
        <dbReference type="ARBA" id="ARBA00023125"/>
    </source>
</evidence>
<evidence type="ECO:0000256" key="1">
    <source>
        <dbReference type="ARBA" id="ARBA00023015"/>
    </source>
</evidence>
<dbReference type="GO" id="GO:0000976">
    <property type="term" value="F:transcription cis-regulatory region binding"/>
    <property type="evidence" value="ECO:0007669"/>
    <property type="project" value="TreeGrafter"/>
</dbReference>
<evidence type="ECO:0000256" key="4">
    <source>
        <dbReference type="PROSITE-ProRule" id="PRU00335"/>
    </source>
</evidence>
<comment type="caution">
    <text evidence="6">The sequence shown here is derived from an EMBL/GenBank/DDBJ whole genome shotgun (WGS) entry which is preliminary data.</text>
</comment>
<evidence type="ECO:0000259" key="5">
    <source>
        <dbReference type="PROSITE" id="PS50977"/>
    </source>
</evidence>
<keyword evidence="3" id="KW-0804">Transcription</keyword>
<dbReference type="PROSITE" id="PS50977">
    <property type="entry name" value="HTH_TETR_2"/>
    <property type="match status" value="1"/>
</dbReference>
<dbReference type="SUPFAM" id="SSF48498">
    <property type="entry name" value="Tetracyclin repressor-like, C-terminal domain"/>
    <property type="match status" value="1"/>
</dbReference>
<protein>
    <submittedName>
        <fullName evidence="6">AcrR family transcriptional regulator</fullName>
    </submittedName>
</protein>
<accession>A0A7W7LLX3</accession>
<dbReference type="RefSeq" id="WP_184346492.1">
    <property type="nucleotide sequence ID" value="NZ_JACHJH010000001.1"/>
</dbReference>
<dbReference type="PRINTS" id="PR00455">
    <property type="entry name" value="HTHTETR"/>
</dbReference>
<keyword evidence="7" id="KW-1185">Reference proteome</keyword>
<keyword evidence="1" id="KW-0805">Transcription regulation</keyword>
<dbReference type="InterPro" id="IPR009057">
    <property type="entry name" value="Homeodomain-like_sf"/>
</dbReference>
<dbReference type="Proteomes" id="UP000556084">
    <property type="component" value="Unassembled WGS sequence"/>
</dbReference>
<reference evidence="6 7" key="1">
    <citation type="submission" date="2020-08" db="EMBL/GenBank/DDBJ databases">
        <title>Genomic Encyclopedia of Type Strains, Phase III (KMG-III): the genomes of soil and plant-associated and newly described type strains.</title>
        <authorList>
            <person name="Whitman W."/>
        </authorList>
    </citation>
    <scope>NUCLEOTIDE SEQUENCE [LARGE SCALE GENOMIC DNA]</scope>
    <source>
        <strain evidence="6 7">CECT 3266</strain>
    </source>
</reference>
<dbReference type="EMBL" id="JACHJH010000001">
    <property type="protein sequence ID" value="MBB4892006.1"/>
    <property type="molecule type" value="Genomic_DNA"/>
</dbReference>
<gene>
    <name evidence="6" type="ORF">FHS39_001006</name>
</gene>